<gene>
    <name evidence="1" type="ORF">C8Q71DRAFT_908323</name>
</gene>
<dbReference type="EMBL" id="JADCUA010000013">
    <property type="protein sequence ID" value="KAH9835115.1"/>
    <property type="molecule type" value="Genomic_DNA"/>
</dbReference>
<reference evidence="1 2" key="1">
    <citation type="journal article" date="2021" name="Environ. Microbiol.">
        <title>Gene family expansions and transcriptome signatures uncover fungal adaptations to wood decay.</title>
        <authorList>
            <person name="Hage H."/>
            <person name="Miyauchi S."/>
            <person name="Viragh M."/>
            <person name="Drula E."/>
            <person name="Min B."/>
            <person name="Chaduli D."/>
            <person name="Navarro D."/>
            <person name="Favel A."/>
            <person name="Norest M."/>
            <person name="Lesage-Meessen L."/>
            <person name="Balint B."/>
            <person name="Merenyi Z."/>
            <person name="de Eugenio L."/>
            <person name="Morin E."/>
            <person name="Martinez A.T."/>
            <person name="Baldrian P."/>
            <person name="Stursova M."/>
            <person name="Martinez M.J."/>
            <person name="Novotny C."/>
            <person name="Magnuson J.K."/>
            <person name="Spatafora J.W."/>
            <person name="Maurice S."/>
            <person name="Pangilinan J."/>
            <person name="Andreopoulos W."/>
            <person name="LaButti K."/>
            <person name="Hundley H."/>
            <person name="Na H."/>
            <person name="Kuo A."/>
            <person name="Barry K."/>
            <person name="Lipzen A."/>
            <person name="Henrissat B."/>
            <person name="Riley R."/>
            <person name="Ahrendt S."/>
            <person name="Nagy L.G."/>
            <person name="Grigoriev I.V."/>
            <person name="Martin F."/>
            <person name="Rosso M.N."/>
        </authorList>
    </citation>
    <scope>NUCLEOTIDE SEQUENCE [LARGE SCALE GENOMIC DNA]</scope>
    <source>
        <strain evidence="1 2">CIRM-BRFM 1785</strain>
    </source>
</reference>
<evidence type="ECO:0000313" key="2">
    <source>
        <dbReference type="Proteomes" id="UP000814176"/>
    </source>
</evidence>
<dbReference type="InterPro" id="IPR036047">
    <property type="entry name" value="F-box-like_dom_sf"/>
</dbReference>
<dbReference type="RefSeq" id="XP_047777548.1">
    <property type="nucleotide sequence ID" value="XM_047928990.1"/>
</dbReference>
<comment type="caution">
    <text evidence="1">The sequence shown here is derived from an EMBL/GenBank/DDBJ whole genome shotgun (WGS) entry which is preliminary data.</text>
</comment>
<organism evidence="1 2">
    <name type="scientific">Rhodofomes roseus</name>
    <dbReference type="NCBI Taxonomy" id="34475"/>
    <lineage>
        <taxon>Eukaryota</taxon>
        <taxon>Fungi</taxon>
        <taxon>Dikarya</taxon>
        <taxon>Basidiomycota</taxon>
        <taxon>Agaricomycotina</taxon>
        <taxon>Agaricomycetes</taxon>
        <taxon>Polyporales</taxon>
        <taxon>Rhodofomes</taxon>
    </lineage>
</organism>
<dbReference type="SUPFAM" id="SSF81383">
    <property type="entry name" value="F-box domain"/>
    <property type="match status" value="1"/>
</dbReference>
<evidence type="ECO:0008006" key="3">
    <source>
        <dbReference type="Google" id="ProtNLM"/>
    </source>
</evidence>
<dbReference type="SUPFAM" id="SSF52047">
    <property type="entry name" value="RNI-like"/>
    <property type="match status" value="1"/>
</dbReference>
<dbReference type="Proteomes" id="UP000814176">
    <property type="component" value="Unassembled WGS sequence"/>
</dbReference>
<keyword evidence="2" id="KW-1185">Reference proteome</keyword>
<evidence type="ECO:0000313" key="1">
    <source>
        <dbReference type="EMBL" id="KAH9835115.1"/>
    </source>
</evidence>
<proteinExistence type="predicted"/>
<name>A0ABQ8KC95_9APHY</name>
<dbReference type="GeneID" id="72009722"/>
<sequence length="461" mass="50228">MSTSLFSLNDDVLSIILAHLSTRDACQLTMTCRTGHALAMPQFLSEVKFLCISPRSAGRIRQFCAFMLADPERRIPCLRTLRLLGPAFALPESMGPDGSANLRYECPCHLSRVLQQASRLRALHLWNAAALLRASDGCCFPDALAGLPALDVVHTHGRPWACALLARTASRPRALHLHAERGLARPPTSDFAAGSHLPALLSAALEELRLQQCVALAENLYHASVIFPRLRTLTLSGYCAALASIASVFPALRTLRLQDVTFAAGQPIAAWPVLEGLQTNGDLAMPLVGRVRRLELQVSLNVHERMPLFVALLQRTTPAVLFCTVAHNRVAEWMKEVAGAAPGLRYLHLALQSLDARLVTSCAAALGDAPLKGVSFGYTARLPFERDERWAASLALKVAACVPSVQYVGFNVQGFSSVVYNDLDAVTWYNVDRAQRGAQVERLTDWRAEQVLGELLVASTD</sequence>
<protein>
    <recommendedName>
        <fullName evidence="3">F-box domain-containing protein</fullName>
    </recommendedName>
</protein>
<dbReference type="CDD" id="cd09917">
    <property type="entry name" value="F-box_SF"/>
    <property type="match status" value="1"/>
</dbReference>
<accession>A0ABQ8KC95</accession>